<dbReference type="SMART" id="SM00166">
    <property type="entry name" value="UBX"/>
    <property type="match status" value="1"/>
</dbReference>
<keyword evidence="6" id="KW-1185">Reference proteome</keyword>
<feature type="compositionally biased region" description="Basic and acidic residues" evidence="3">
    <location>
        <begin position="204"/>
        <end position="244"/>
    </location>
</feature>
<organism evidence="5 6">
    <name type="scientific">Tegillarca granosa</name>
    <name type="common">Malaysian cockle</name>
    <name type="synonym">Anadara granosa</name>
    <dbReference type="NCBI Taxonomy" id="220873"/>
    <lineage>
        <taxon>Eukaryota</taxon>
        <taxon>Metazoa</taxon>
        <taxon>Spiralia</taxon>
        <taxon>Lophotrochozoa</taxon>
        <taxon>Mollusca</taxon>
        <taxon>Bivalvia</taxon>
        <taxon>Autobranchia</taxon>
        <taxon>Pteriomorphia</taxon>
        <taxon>Arcoida</taxon>
        <taxon>Arcoidea</taxon>
        <taxon>Arcidae</taxon>
        <taxon>Tegillarca</taxon>
    </lineage>
</organism>
<evidence type="ECO:0000256" key="2">
    <source>
        <dbReference type="ARBA" id="ARBA00022490"/>
    </source>
</evidence>
<feature type="region of interest" description="Disordered" evidence="3">
    <location>
        <begin position="188"/>
        <end position="327"/>
    </location>
</feature>
<dbReference type="InterPro" id="IPR029071">
    <property type="entry name" value="Ubiquitin-like_domsf"/>
</dbReference>
<evidence type="ECO:0000259" key="4">
    <source>
        <dbReference type="PROSITE" id="PS50033"/>
    </source>
</evidence>
<dbReference type="Pfam" id="PF00789">
    <property type="entry name" value="UBX"/>
    <property type="match status" value="1"/>
</dbReference>
<dbReference type="EMBL" id="JARBDR010000657">
    <property type="protein sequence ID" value="KAJ8308490.1"/>
    <property type="molecule type" value="Genomic_DNA"/>
</dbReference>
<dbReference type="PROSITE" id="PS00028">
    <property type="entry name" value="ZINC_FINGER_C2H2_1"/>
    <property type="match status" value="1"/>
</dbReference>
<reference evidence="5 6" key="1">
    <citation type="submission" date="2022-12" db="EMBL/GenBank/DDBJ databases">
        <title>Chromosome-level genome of Tegillarca granosa.</title>
        <authorList>
            <person name="Kim J."/>
        </authorList>
    </citation>
    <scope>NUCLEOTIDE SEQUENCE [LARGE SCALE GENOMIC DNA]</scope>
    <source>
        <strain evidence="5">Teg-2019</strain>
        <tissue evidence="5">Adductor muscle</tissue>
    </source>
</reference>
<dbReference type="InterPro" id="IPR057766">
    <property type="entry name" value="Znf-C2H2_OTU1-like_C"/>
</dbReference>
<dbReference type="Pfam" id="PF24560">
    <property type="entry name" value="zf-C2H2_OTU1_C"/>
    <property type="match status" value="1"/>
</dbReference>
<evidence type="ECO:0000256" key="1">
    <source>
        <dbReference type="ARBA" id="ARBA00004496"/>
    </source>
</evidence>
<evidence type="ECO:0000256" key="3">
    <source>
        <dbReference type="SAM" id="MobiDB-lite"/>
    </source>
</evidence>
<protein>
    <recommendedName>
        <fullName evidence="4">UBX domain-containing protein</fullName>
    </recommendedName>
</protein>
<dbReference type="Proteomes" id="UP001217089">
    <property type="component" value="Unassembled WGS sequence"/>
</dbReference>
<gene>
    <name evidence="5" type="ORF">KUTeg_013364</name>
</gene>
<dbReference type="InterPro" id="IPR013087">
    <property type="entry name" value="Znf_C2H2_type"/>
</dbReference>
<dbReference type="PROSITE" id="PS50033">
    <property type="entry name" value="UBX"/>
    <property type="match status" value="1"/>
</dbReference>
<evidence type="ECO:0000313" key="5">
    <source>
        <dbReference type="EMBL" id="KAJ8308490.1"/>
    </source>
</evidence>
<evidence type="ECO:0000313" key="6">
    <source>
        <dbReference type="Proteomes" id="UP001217089"/>
    </source>
</evidence>
<dbReference type="PANTHER" id="PTHR46340">
    <property type="entry name" value="UBX DOMAIN-CONTAINING PROTEIN 1"/>
    <property type="match status" value="1"/>
</dbReference>
<name>A0ABQ9EYM2_TEGGR</name>
<dbReference type="SUPFAM" id="SSF54236">
    <property type="entry name" value="Ubiquitin-like"/>
    <property type="match status" value="1"/>
</dbReference>
<feature type="domain" description="UBX" evidence="4">
    <location>
        <begin position="326"/>
        <end position="394"/>
    </location>
</feature>
<accession>A0ABQ9EYM2</accession>
<keyword evidence="2" id="KW-0963">Cytoplasm</keyword>
<comment type="caution">
    <text evidence="5">The sequence shown here is derived from an EMBL/GenBank/DDBJ whole genome shotgun (WGS) entry which is preliminary data.</text>
</comment>
<feature type="compositionally biased region" description="Basic and acidic residues" evidence="3">
    <location>
        <begin position="250"/>
        <end position="296"/>
    </location>
</feature>
<comment type="subcellular location">
    <subcellularLocation>
        <location evidence="1">Cytoplasm</location>
    </subcellularLocation>
</comment>
<feature type="compositionally biased region" description="Low complexity" evidence="3">
    <location>
        <begin position="137"/>
        <end position="150"/>
    </location>
</feature>
<dbReference type="InterPro" id="IPR001012">
    <property type="entry name" value="UBX_dom"/>
</dbReference>
<dbReference type="PANTHER" id="PTHR46340:SF1">
    <property type="entry name" value="UBX DOMAIN-CONTAINING PROTEIN 1"/>
    <property type="match status" value="1"/>
</dbReference>
<feature type="region of interest" description="Disordered" evidence="3">
    <location>
        <begin position="115"/>
        <end position="170"/>
    </location>
</feature>
<proteinExistence type="predicted"/>
<feature type="compositionally biased region" description="Low complexity" evidence="3">
    <location>
        <begin position="308"/>
        <end position="322"/>
    </location>
</feature>
<dbReference type="Gene3D" id="3.10.20.90">
    <property type="entry name" value="Phosphatidylinositol 3-kinase Catalytic Subunit, Chain A, domain 1"/>
    <property type="match status" value="1"/>
</dbReference>
<sequence length="424" mass="48538">MTATSYVCVKSVRRSAIIVVQIECDVFDRSKHINGNGVPTEQMESGKYIKRAIATRQHEYLDFNLTGHFLAMHKQECPGILKLEAKVRKPWQKQDTKVYRLQWIAYMLFAHEDDPDIDDPFEPPKGQVLGGKEEPGQGDTAMQTDTDMTTDGGGESGDVAAGGEPPQQAKSLKCDECGKLLQSEMEVQAHAARTQHASFSESTEEIKPLTEEEKREKLEKLQELRKQKRLEKEEQEKKDQIAREKQRRTFGKDMSEVRQKMEEDEIKKIAEQRRREKQEDRQKIKEQIEKDKRERAAMFQKTPSQETAPKAAPASAAQPAAPTEKKEYTDCRLQIRLTNGQALTQTFKAKEPLSAVRLYIELNRTDEKGNFNIMTTYPKKVFTPEDMEKPLDQLVYLSLLGETTYLKEKISSICSCGCTKERNL</sequence>